<dbReference type="EMBL" id="MWPH01000001">
    <property type="protein sequence ID" value="OVE85613.1"/>
    <property type="molecule type" value="Genomic_DNA"/>
</dbReference>
<dbReference type="Pfam" id="PF07883">
    <property type="entry name" value="Cupin_2"/>
    <property type="match status" value="1"/>
</dbReference>
<organism evidence="4 5">
    <name type="scientific">Natronolimnobius baerhuensis</name>
    <dbReference type="NCBI Taxonomy" id="253108"/>
    <lineage>
        <taxon>Archaea</taxon>
        <taxon>Methanobacteriati</taxon>
        <taxon>Methanobacteriota</taxon>
        <taxon>Stenosarchaea group</taxon>
        <taxon>Halobacteria</taxon>
        <taxon>Halobacteriales</taxon>
        <taxon>Natrialbaceae</taxon>
        <taxon>Natronolimnobius</taxon>
    </lineage>
</organism>
<accession>A0A202EBE8</accession>
<dbReference type="PANTHER" id="PTHR35848:SF9">
    <property type="entry name" value="SLL1358 PROTEIN"/>
    <property type="match status" value="1"/>
</dbReference>
<dbReference type="RefSeq" id="WP_054862197.1">
    <property type="nucleotide sequence ID" value="NZ_MWPH01000001.1"/>
</dbReference>
<evidence type="ECO:0000313" key="4">
    <source>
        <dbReference type="EMBL" id="OVE85613.1"/>
    </source>
</evidence>
<feature type="domain" description="Cupin type-2" evidence="3">
    <location>
        <begin position="42"/>
        <end position="112"/>
    </location>
</feature>
<dbReference type="GO" id="GO:0046872">
    <property type="term" value="F:metal ion binding"/>
    <property type="evidence" value="ECO:0007669"/>
    <property type="project" value="UniProtKB-KW"/>
</dbReference>
<comment type="caution">
    <text evidence="4">The sequence shown here is derived from an EMBL/GenBank/DDBJ whole genome shotgun (WGS) entry which is preliminary data.</text>
</comment>
<dbReference type="AlphaFoldDB" id="A0A202EBE8"/>
<evidence type="ECO:0000256" key="1">
    <source>
        <dbReference type="ARBA" id="ARBA00022723"/>
    </source>
</evidence>
<dbReference type="Proteomes" id="UP000196084">
    <property type="component" value="Unassembled WGS sequence"/>
</dbReference>
<dbReference type="OrthoDB" id="49661at2157"/>
<keyword evidence="1" id="KW-0479">Metal-binding</keyword>
<dbReference type="Gene3D" id="2.60.120.10">
    <property type="entry name" value="Jelly Rolls"/>
    <property type="match status" value="1"/>
</dbReference>
<dbReference type="PANTHER" id="PTHR35848">
    <property type="entry name" value="OXALATE-BINDING PROTEIN"/>
    <property type="match status" value="1"/>
</dbReference>
<dbReference type="CDD" id="cd02224">
    <property type="entry name" value="cupin_SPO2919-like"/>
    <property type="match status" value="1"/>
</dbReference>
<dbReference type="InterPro" id="IPR051610">
    <property type="entry name" value="GPI/OXD"/>
</dbReference>
<dbReference type="InterPro" id="IPR013096">
    <property type="entry name" value="Cupin_2"/>
</dbReference>
<proteinExistence type="predicted"/>
<gene>
    <name evidence="4" type="ORF">B2G88_01960</name>
</gene>
<name>A0A202EBE8_9EURY</name>
<sequence length="175" mass="19658">MDKCNERDLEWQRYDPDDDDETNFRRKELSNGVDAADIGCSLYELPAGARSWPYHYHTANEEALYVLSGKGLLIAADGEHPLEAGDYVTFPATERGGHRIVNDSDGPLQYLLLSTMNEPDITVYPDKETFGVYVGSPPGGRDERSLEGYYRLEDDVDYWDCAESGSDSARESESE</sequence>
<keyword evidence="5" id="KW-1185">Reference proteome</keyword>
<dbReference type="InterPro" id="IPR011051">
    <property type="entry name" value="RmlC_Cupin_sf"/>
</dbReference>
<feature type="region of interest" description="Disordered" evidence="2">
    <location>
        <begin position="1"/>
        <end position="24"/>
    </location>
</feature>
<reference evidence="4 5" key="1">
    <citation type="submission" date="2017-02" db="EMBL/GenBank/DDBJ databases">
        <title>Natronthermophilus aegyptiacus gen. nov.,sp. nov., an aerobic, extremely halophilic alkalithermophilic archaeon isolated from the athalassohaline Wadi An Natrun, Egypt.</title>
        <authorList>
            <person name="Zhao B."/>
        </authorList>
    </citation>
    <scope>NUCLEOTIDE SEQUENCE [LARGE SCALE GENOMIC DNA]</scope>
    <source>
        <strain evidence="4 5">CGMCC 1.3597</strain>
    </source>
</reference>
<dbReference type="InterPro" id="IPR014710">
    <property type="entry name" value="RmlC-like_jellyroll"/>
</dbReference>
<dbReference type="SUPFAM" id="SSF51182">
    <property type="entry name" value="RmlC-like cupins"/>
    <property type="match status" value="1"/>
</dbReference>
<evidence type="ECO:0000256" key="2">
    <source>
        <dbReference type="SAM" id="MobiDB-lite"/>
    </source>
</evidence>
<evidence type="ECO:0000313" key="5">
    <source>
        <dbReference type="Proteomes" id="UP000196084"/>
    </source>
</evidence>
<feature type="compositionally biased region" description="Basic and acidic residues" evidence="2">
    <location>
        <begin position="1"/>
        <end position="15"/>
    </location>
</feature>
<protein>
    <submittedName>
        <fullName evidence="4">Cupin</fullName>
    </submittedName>
</protein>
<evidence type="ECO:0000259" key="3">
    <source>
        <dbReference type="Pfam" id="PF07883"/>
    </source>
</evidence>